<dbReference type="Pfam" id="PF16900">
    <property type="entry name" value="REPA_OB_2"/>
    <property type="match status" value="1"/>
</dbReference>
<keyword evidence="3" id="KW-1185">Reference proteome</keyword>
<keyword evidence="1" id="KW-0238">DNA-binding</keyword>
<dbReference type="GO" id="GO:0003677">
    <property type="term" value="F:DNA binding"/>
    <property type="evidence" value="ECO:0007669"/>
    <property type="project" value="UniProtKB-KW"/>
</dbReference>
<proteinExistence type="predicted"/>
<reference evidence="4" key="1">
    <citation type="submission" date="2017-02" db="UniProtKB">
        <authorList>
            <consortium name="WormBaseParasite"/>
        </authorList>
    </citation>
    <scope>IDENTIFICATION</scope>
</reference>
<dbReference type="InterPro" id="IPR012340">
    <property type="entry name" value="NA-bd_OB-fold"/>
</dbReference>
<sequence>MAEQPTSDTNFLTKNYFGILFEEFSKENPQYPEGDIVIYSTPRALNFDNGLFTCCDHNSKYNYCIIDDYPPGLYKSLQSNQRPIIKVKEVQIYKKYNMGEVKYIIRIVNCSLINPHCKLTFKEYKSLEIENPYLQPERMAYILPDDPLVPNKDNLSRLIDIRPEESTGVYIVQITDITKFVESKKSLESRTVDGVPRDAQNAIYTFAFTVLDNFGGETKIIGFNQFNDFLYKDLHLGQFYLLQLDDAKTHSTAPLSMTISDENKKRPVYKNKTNTIYNLIIGPGLKLSCLSPEYAFKYPKLSCPLIEFAKIDNLFRTNDQLLNDTVNVIGCIARVEPITSFYNKEFQKYSIKRIIYLVDNNKKVITVSIFGYRCFEFNVVDVRNVLIISSLNVKKYITNIDTIIGLTVTANTKYLNQPSGEILNLQKETEKIDFDSLNYPSILNEETPESILSKTRSLGALLKNTQTGFETTRFYFYVRVFSWGDIKIPNIPEHKILTDNEMFKLGSKLYTKITIYDCSHNLSGVSIFCNKLAKLLHMDENEIIKMYVENKVGLYELLDTYKVRVLRIKLAISEKVSGDKVYRNYNIDDVMLADMEEYGKLLRDANNFLENFKRK</sequence>
<dbReference type="Gene3D" id="2.40.50.140">
    <property type="entry name" value="Nucleic acid-binding proteins"/>
    <property type="match status" value="1"/>
</dbReference>
<evidence type="ECO:0000313" key="3">
    <source>
        <dbReference type="Proteomes" id="UP000038045"/>
    </source>
</evidence>
<accession>A0A0N4Z7G0</accession>
<dbReference type="InterPro" id="IPR031657">
    <property type="entry name" value="REPA_OB_2"/>
</dbReference>
<organism evidence="3 4">
    <name type="scientific">Parastrongyloides trichosuri</name>
    <name type="common">Possum-specific nematode worm</name>
    <dbReference type="NCBI Taxonomy" id="131310"/>
    <lineage>
        <taxon>Eukaryota</taxon>
        <taxon>Metazoa</taxon>
        <taxon>Ecdysozoa</taxon>
        <taxon>Nematoda</taxon>
        <taxon>Chromadorea</taxon>
        <taxon>Rhabditida</taxon>
        <taxon>Tylenchina</taxon>
        <taxon>Panagrolaimomorpha</taxon>
        <taxon>Strongyloidoidea</taxon>
        <taxon>Strongyloididae</taxon>
        <taxon>Parastrongyloides</taxon>
    </lineage>
</organism>
<protein>
    <submittedName>
        <fullName evidence="4">REPA_OB_2 domain-containing protein</fullName>
    </submittedName>
</protein>
<name>A0A0N4Z7G0_PARTI</name>
<dbReference type="STRING" id="131310.A0A0N4Z7G0"/>
<dbReference type="AlphaFoldDB" id="A0A0N4Z7G0"/>
<evidence type="ECO:0000259" key="2">
    <source>
        <dbReference type="Pfam" id="PF16900"/>
    </source>
</evidence>
<evidence type="ECO:0000256" key="1">
    <source>
        <dbReference type="ARBA" id="ARBA00023125"/>
    </source>
</evidence>
<feature type="domain" description="Replication protein A OB" evidence="2">
    <location>
        <begin position="323"/>
        <end position="397"/>
    </location>
</feature>
<evidence type="ECO:0000313" key="4">
    <source>
        <dbReference type="WBParaSite" id="PTRK_0000311000.1"/>
    </source>
</evidence>
<dbReference type="WBParaSite" id="PTRK_0000311000.1">
    <property type="protein sequence ID" value="PTRK_0000311000.1"/>
    <property type="gene ID" value="PTRK_0000311000"/>
</dbReference>
<dbReference type="SUPFAM" id="SSF50249">
    <property type="entry name" value="Nucleic acid-binding proteins"/>
    <property type="match status" value="1"/>
</dbReference>
<dbReference type="Proteomes" id="UP000038045">
    <property type="component" value="Unplaced"/>
</dbReference>